<dbReference type="AlphaFoldDB" id="A0A0C9Y924"/>
<gene>
    <name evidence="1" type="ORF">PISMIDRAFT_681589</name>
</gene>
<dbReference type="HOGENOM" id="CLU_2050564_0_0_1"/>
<name>A0A0C9Y924_9AGAM</name>
<dbReference type="EMBL" id="KN833754">
    <property type="protein sequence ID" value="KIK21195.1"/>
    <property type="molecule type" value="Genomic_DNA"/>
</dbReference>
<reference evidence="2" key="2">
    <citation type="submission" date="2015-01" db="EMBL/GenBank/DDBJ databases">
        <title>Evolutionary Origins and Diversification of the Mycorrhizal Mutualists.</title>
        <authorList>
            <consortium name="DOE Joint Genome Institute"/>
            <consortium name="Mycorrhizal Genomics Consortium"/>
            <person name="Kohler A."/>
            <person name="Kuo A."/>
            <person name="Nagy L.G."/>
            <person name="Floudas D."/>
            <person name="Copeland A."/>
            <person name="Barry K.W."/>
            <person name="Cichocki N."/>
            <person name="Veneault-Fourrey C."/>
            <person name="LaButti K."/>
            <person name="Lindquist E.A."/>
            <person name="Lipzen A."/>
            <person name="Lundell T."/>
            <person name="Morin E."/>
            <person name="Murat C."/>
            <person name="Riley R."/>
            <person name="Ohm R."/>
            <person name="Sun H."/>
            <person name="Tunlid A."/>
            <person name="Henrissat B."/>
            <person name="Grigoriev I.V."/>
            <person name="Hibbett D.S."/>
            <person name="Martin F."/>
        </authorList>
    </citation>
    <scope>NUCLEOTIDE SEQUENCE [LARGE SCALE GENOMIC DNA]</scope>
    <source>
        <strain evidence="2">441</strain>
    </source>
</reference>
<protein>
    <submittedName>
        <fullName evidence="1">Uncharacterized protein</fullName>
    </submittedName>
</protein>
<dbReference type="Proteomes" id="UP000054018">
    <property type="component" value="Unassembled WGS sequence"/>
</dbReference>
<evidence type="ECO:0000313" key="2">
    <source>
        <dbReference type="Proteomes" id="UP000054018"/>
    </source>
</evidence>
<sequence>MALHLEANGGALHQLMRLCLAVEELQPRFTSVPNWPVPPSHAAITRPFHLQRYTSQTPRNMLSGAWASYIRIPCKPFILRCSATVDSSRTFFQAKSGSSPSRITYGILLGETQRLAHSLL</sequence>
<keyword evidence="2" id="KW-1185">Reference proteome</keyword>
<proteinExistence type="predicted"/>
<reference evidence="1 2" key="1">
    <citation type="submission" date="2014-04" db="EMBL/GenBank/DDBJ databases">
        <authorList>
            <consortium name="DOE Joint Genome Institute"/>
            <person name="Kuo A."/>
            <person name="Kohler A."/>
            <person name="Costa M.D."/>
            <person name="Nagy L.G."/>
            <person name="Floudas D."/>
            <person name="Copeland A."/>
            <person name="Barry K.W."/>
            <person name="Cichocki N."/>
            <person name="Veneault-Fourrey C."/>
            <person name="LaButti K."/>
            <person name="Lindquist E.A."/>
            <person name="Lipzen A."/>
            <person name="Lundell T."/>
            <person name="Morin E."/>
            <person name="Murat C."/>
            <person name="Sun H."/>
            <person name="Tunlid A."/>
            <person name="Henrissat B."/>
            <person name="Grigoriev I.V."/>
            <person name="Hibbett D.S."/>
            <person name="Martin F."/>
            <person name="Nordberg H.P."/>
            <person name="Cantor M.N."/>
            <person name="Hua S.X."/>
        </authorList>
    </citation>
    <scope>NUCLEOTIDE SEQUENCE [LARGE SCALE GENOMIC DNA]</scope>
    <source>
        <strain evidence="1 2">441</strain>
    </source>
</reference>
<organism evidence="1 2">
    <name type="scientific">Pisolithus microcarpus 441</name>
    <dbReference type="NCBI Taxonomy" id="765257"/>
    <lineage>
        <taxon>Eukaryota</taxon>
        <taxon>Fungi</taxon>
        <taxon>Dikarya</taxon>
        <taxon>Basidiomycota</taxon>
        <taxon>Agaricomycotina</taxon>
        <taxon>Agaricomycetes</taxon>
        <taxon>Agaricomycetidae</taxon>
        <taxon>Boletales</taxon>
        <taxon>Sclerodermatineae</taxon>
        <taxon>Pisolithaceae</taxon>
        <taxon>Pisolithus</taxon>
    </lineage>
</organism>
<evidence type="ECO:0000313" key="1">
    <source>
        <dbReference type="EMBL" id="KIK21195.1"/>
    </source>
</evidence>
<accession>A0A0C9Y924</accession>